<feature type="region of interest" description="Nuclease activity, interacts with RecD and RecA" evidence="15">
    <location>
        <begin position="921"/>
        <end position="1259"/>
    </location>
</feature>
<comment type="subunit">
    <text evidence="15">Heterotrimer of RecB, RecC and RecD. All subunits contribute to DNA-binding. Interacts with RecA.</text>
</comment>
<dbReference type="STRING" id="1789224.BFG52_01585"/>
<gene>
    <name evidence="15" type="primary">recB</name>
    <name evidence="20" type="ORF">BFG52_01585</name>
</gene>
<keyword evidence="5 15" id="KW-0378">Hydrolase</keyword>
<evidence type="ECO:0000256" key="3">
    <source>
        <dbReference type="ARBA" id="ARBA00022741"/>
    </source>
</evidence>
<evidence type="ECO:0000256" key="2">
    <source>
        <dbReference type="ARBA" id="ARBA00022723"/>
    </source>
</evidence>
<keyword evidence="7 15" id="KW-0269">Exonuclease</keyword>
<dbReference type="InterPro" id="IPR000212">
    <property type="entry name" value="DNA_helicase_UvrD/REP"/>
</dbReference>
<dbReference type="OrthoDB" id="9810135at2"/>
<feature type="domain" description="UvrD-like helicase ATP-binding" evidence="18">
    <location>
        <begin position="1"/>
        <end position="490"/>
    </location>
</feature>
<dbReference type="GO" id="GO:0005524">
    <property type="term" value="F:ATP binding"/>
    <property type="evidence" value="ECO:0007669"/>
    <property type="project" value="UniProtKB-UniRule"/>
</dbReference>
<dbReference type="GO" id="GO:0009338">
    <property type="term" value="C:exodeoxyribonuclease V complex"/>
    <property type="evidence" value="ECO:0007669"/>
    <property type="project" value="TreeGrafter"/>
</dbReference>
<dbReference type="Gene3D" id="1.10.3170.10">
    <property type="entry name" value="Recbcd, chain B, domain 2"/>
    <property type="match status" value="1"/>
</dbReference>
<feature type="binding site" evidence="15">
    <location>
        <position position="996"/>
    </location>
    <ligand>
        <name>Mg(2+)</name>
        <dbReference type="ChEBI" id="CHEBI:18420"/>
    </ligand>
</feature>
<keyword evidence="12 15" id="KW-0413">Isomerase</keyword>
<feature type="region of interest" description="Disordered" evidence="17">
    <location>
        <begin position="1042"/>
        <end position="1061"/>
    </location>
</feature>
<dbReference type="InterPro" id="IPR004586">
    <property type="entry name" value="RecB"/>
</dbReference>
<dbReference type="GO" id="GO:0000724">
    <property type="term" value="P:double-strand break repair via homologous recombination"/>
    <property type="evidence" value="ECO:0007669"/>
    <property type="project" value="UniProtKB-UniRule"/>
</dbReference>
<keyword evidence="11 15" id="KW-0234">DNA repair</keyword>
<comment type="domain">
    <text evidence="15">The N-terminal DNA-binding domain is a ssDNA-dependent ATPase and has ATP-dependent 3'-5' helicase function. This domain interacts with RecC.</text>
</comment>
<dbReference type="PANTHER" id="PTHR11070:SF23">
    <property type="entry name" value="RECBCD ENZYME SUBUNIT RECB"/>
    <property type="match status" value="1"/>
</dbReference>
<keyword evidence="4 15" id="KW-0227">DNA damage</keyword>
<dbReference type="HAMAP" id="MF_01485">
    <property type="entry name" value="RecB"/>
    <property type="match status" value="1"/>
</dbReference>
<dbReference type="AlphaFoldDB" id="A0A1B2LW46"/>
<evidence type="ECO:0000256" key="9">
    <source>
        <dbReference type="ARBA" id="ARBA00022842"/>
    </source>
</evidence>
<organism evidence="20 21">
    <name type="scientific">Acinetobacter larvae</name>
    <dbReference type="NCBI Taxonomy" id="1789224"/>
    <lineage>
        <taxon>Bacteria</taxon>
        <taxon>Pseudomonadati</taxon>
        <taxon>Pseudomonadota</taxon>
        <taxon>Gammaproteobacteria</taxon>
        <taxon>Moraxellales</taxon>
        <taxon>Moraxellaceae</taxon>
        <taxon>Acinetobacter</taxon>
    </lineage>
</organism>
<dbReference type="EC" id="3.1.11.5" evidence="15"/>
<comment type="similarity">
    <text evidence="15">Belongs to the helicase family. UvrD subfamily.</text>
</comment>
<dbReference type="GO" id="GO:0016887">
    <property type="term" value="F:ATP hydrolysis activity"/>
    <property type="evidence" value="ECO:0007669"/>
    <property type="project" value="RHEA"/>
</dbReference>
<dbReference type="Gene3D" id="3.40.50.300">
    <property type="entry name" value="P-loop containing nucleotide triphosphate hydrolases"/>
    <property type="match status" value="2"/>
</dbReference>
<evidence type="ECO:0000313" key="21">
    <source>
        <dbReference type="Proteomes" id="UP000093391"/>
    </source>
</evidence>
<evidence type="ECO:0000256" key="8">
    <source>
        <dbReference type="ARBA" id="ARBA00022840"/>
    </source>
</evidence>
<feature type="binding site" evidence="15">
    <location>
        <position position="1158"/>
    </location>
    <ligand>
        <name>Mg(2+)</name>
        <dbReference type="ChEBI" id="CHEBI:18420"/>
    </ligand>
</feature>
<dbReference type="EC" id="5.6.2.4" evidence="15"/>
<feature type="binding site" evidence="15">
    <location>
        <position position="1145"/>
    </location>
    <ligand>
        <name>Mg(2+)</name>
        <dbReference type="ChEBI" id="CHEBI:18420"/>
    </ligand>
</feature>
<keyword evidence="2 15" id="KW-0479">Metal-binding</keyword>
<evidence type="ECO:0000256" key="14">
    <source>
        <dbReference type="ARBA" id="ARBA00048988"/>
    </source>
</evidence>
<keyword evidence="10 15" id="KW-0238">DNA-binding</keyword>
<dbReference type="PROSITE" id="PS51198">
    <property type="entry name" value="UVRD_HELICASE_ATP_BIND"/>
    <property type="match status" value="1"/>
</dbReference>
<evidence type="ECO:0000256" key="5">
    <source>
        <dbReference type="ARBA" id="ARBA00022801"/>
    </source>
</evidence>
<dbReference type="GO" id="GO:0000287">
    <property type="term" value="F:magnesium ion binding"/>
    <property type="evidence" value="ECO:0007669"/>
    <property type="project" value="UniProtKB-UniRule"/>
</dbReference>
<evidence type="ECO:0000256" key="12">
    <source>
        <dbReference type="ARBA" id="ARBA00023235"/>
    </source>
</evidence>
<comment type="catalytic activity">
    <reaction evidence="15">
        <text>Exonucleolytic cleavage (in the presence of ATP) in either 5'- to 3'- or 3'- to 5'-direction to yield 5'-phosphooligonucleotides.</text>
        <dbReference type="EC" id="3.1.11.5"/>
    </reaction>
</comment>
<dbReference type="SUPFAM" id="SSF52980">
    <property type="entry name" value="Restriction endonuclease-like"/>
    <property type="match status" value="1"/>
</dbReference>
<evidence type="ECO:0000256" key="17">
    <source>
        <dbReference type="SAM" id="MobiDB-lite"/>
    </source>
</evidence>
<dbReference type="CDD" id="cd22352">
    <property type="entry name" value="RecB_C-like"/>
    <property type="match status" value="1"/>
</dbReference>
<keyword evidence="6 15" id="KW-0347">Helicase</keyword>
<feature type="binding site" evidence="16">
    <location>
        <begin position="22"/>
        <end position="29"/>
    </location>
    <ligand>
        <name>ATP</name>
        <dbReference type="ChEBI" id="CHEBI:30616"/>
    </ligand>
</feature>
<dbReference type="PANTHER" id="PTHR11070">
    <property type="entry name" value="UVRD / RECB / PCRA DNA HELICASE FAMILY MEMBER"/>
    <property type="match status" value="1"/>
</dbReference>
<dbReference type="GO" id="GO:0005829">
    <property type="term" value="C:cytosol"/>
    <property type="evidence" value="ECO:0007669"/>
    <property type="project" value="TreeGrafter"/>
</dbReference>
<comment type="miscellaneous">
    <text evidence="15">In the RecBCD complex, RecB has a slow 3'-5' helicase, an exonuclease activity and loads RecA onto ssDNA, RecD has a fast 5'-3' helicase activity, while RecC stimulates the ATPase and processivity of the RecB helicase and contributes to recognition of the Chi site.</text>
</comment>
<dbReference type="InterPro" id="IPR014016">
    <property type="entry name" value="UvrD-like_ATP-bd"/>
</dbReference>
<evidence type="ECO:0000256" key="11">
    <source>
        <dbReference type="ARBA" id="ARBA00023204"/>
    </source>
</evidence>
<dbReference type="GO" id="GO:0008854">
    <property type="term" value="F:exodeoxyribonuclease V activity"/>
    <property type="evidence" value="ECO:0007669"/>
    <property type="project" value="UniProtKB-EC"/>
</dbReference>
<evidence type="ECO:0000256" key="16">
    <source>
        <dbReference type="PROSITE-ProRule" id="PRU00560"/>
    </source>
</evidence>
<protein>
    <recommendedName>
        <fullName evidence="15">RecBCD enzyme subunit RecB</fullName>
        <ecNumber evidence="15">3.1.11.5</ecNumber>
        <ecNumber evidence="15">5.6.2.4</ecNumber>
    </recommendedName>
    <alternativeName>
        <fullName evidence="15">DNA 3'-5' helicase subunit RecB</fullName>
    </alternativeName>
    <alternativeName>
        <fullName evidence="15">Exonuclease V subunit RecB</fullName>
        <shortName evidence="15">ExoV subunit RecB</shortName>
    </alternativeName>
    <alternativeName>
        <fullName evidence="15">Helicase/nuclease RecBCD subunit RecB</fullName>
    </alternativeName>
</protein>
<feature type="compositionally biased region" description="Basic and acidic residues" evidence="17">
    <location>
        <begin position="1050"/>
        <end position="1061"/>
    </location>
</feature>
<sequence>MQQVSTQPILDMQFQGLHWIEASAGTGKTFTLSSLMVRILLEKYLPKQVIATTFTRKAAAELKSRIRSRLQQSLQLFNQCRELPETEIQQLATQQSDPLLCFILKAYATQIGYACERLKLVIDQLDELFVGTLDSFSQKLLREFRFESGKIEQAQITDDSPRYIEQLIHDTLRQWMQQQPQALLDAMLNAGYLKASHYYHDLVEQRLNFGSATLQAPQLNDVDLQRMQQLCDQLLTHSYETLLLALQPFYAEQGAYVKQVNGTKFRNGRFQRIFTQSIPAIYTGLAQFGAAYWGNYALAQARDDVQVLVNACAQQQVFKKATDATVQQQFYENEQLQQFLQAMDALFNFMVQLQQQEQYLKYHIAQQVKAALPQLLQQKGETTFSQQIRQLSEALSGEQGAVFARSIHARYPLILVDEFQDTNQDQDNMLAQIWRHSERLQQGCMIMVGDRKQAIYGFRGGDMLTFLKAQQDVTQKAGRHYHLVHNHRSVAPLVTVVDALFQCQPDFGEQVQYTPVQAGPRPHPDLLDQQQVNPTPLRWLQLENKQHEAEQVAWKIQDLLNQAIAGHLYFAENPAKALDVNDIAVLSKNHSALDQVQYALDKMGIAYHRPSKRSVFASDVAQDVAAVLTAILEPYHEAKVRRALLSRLIGLDLTALFELQQQSDGLVQYIAAFDQLREQWLKQGFFAAWQSFLNQFQVWQQLVARSGRQHERRVVNLRHLSELLSQHSAQYSGAQSLYQWYMKQLQQAGQREWELERKLSSEAGVQLLTIHQSKGLEFKIVFLLGADSSFREPNKQLTFSSQQRSDPQSGKVVFERILNIHDKAQDADLAEQDQARAQAEQHRLWYVALTRASYRVYAMMADAKSTSGLAFWRGQGEHCFQHPLSVVEALLRERPIPLKAEQQVSNTVLYAQPLPLQRFYPRSKTSFSYLAQHLPRPHLQDQHALALRPQGQADDEQSNVVFAQTWVDATPAVEQTALHWIQANFPKGTVAGNFLHEIMEQIDFQDQRLWQQDLERRFKNHYPQLWQTLVSHYLRDFSNQQQPNQQLNQEHLDQERPDQEQKSKAELLAAMQQWLHRVVHTPLLQGFCLKDLPAAHYRSEFPFHLALSDRVFPLQRIQQLFAEYGLEMPTFQDAQTARYLNGSIDLLFYDGQRYHIADYKSNFLGQTWQDYHATAVQANMTHASYWLQAALYLVALHRYLKVHLQGYQMQRDLGGASYLYLRGMNGEAAQGYYNWAAPHELILRLDAILGYFNQQQLST</sequence>
<evidence type="ECO:0000256" key="1">
    <source>
        <dbReference type="ARBA" id="ARBA00022722"/>
    </source>
</evidence>
<dbReference type="Proteomes" id="UP000093391">
    <property type="component" value="Chromosome"/>
</dbReference>
<comment type="function">
    <text evidence="15">A helicase/nuclease that prepares dsDNA breaks (DSB) for recombinational DNA repair. Binds to DSBs and unwinds DNA via a highly rapid and processive ATP-dependent bidirectional helicase activity. Unwinds dsDNA until it encounters a Chi (crossover hotspot instigator) sequence from the 3' direction. Cuts ssDNA a few nucleotides 3' to the Chi site. The properties and activities of the enzyme are changed at Chi. The Chi-altered holoenzyme produces a long 3'-ssDNA overhang and facilitates RecA-binding to the ssDNA for homologous DNA recombination and repair. Holoenzyme degrades any linearized DNA that is unable to undergo homologous recombination. In the holoenzyme this subunit contributes ATPase, 3'-5' helicase, exonuclease activity and loads RecA onto ssDNA.</text>
</comment>
<evidence type="ECO:0000256" key="13">
    <source>
        <dbReference type="ARBA" id="ARBA00034617"/>
    </source>
</evidence>
<proteinExistence type="inferred from homology"/>
<dbReference type="Gene3D" id="3.90.320.10">
    <property type="match status" value="1"/>
</dbReference>
<keyword evidence="3 15" id="KW-0547">Nucleotide-binding</keyword>
<dbReference type="Pfam" id="PF13361">
    <property type="entry name" value="UvrD_C"/>
    <property type="match status" value="1"/>
</dbReference>
<evidence type="ECO:0000256" key="7">
    <source>
        <dbReference type="ARBA" id="ARBA00022839"/>
    </source>
</evidence>
<dbReference type="KEGG" id="ala:BFG52_01585"/>
<comment type="catalytic activity">
    <reaction evidence="13 15">
        <text>Couples ATP hydrolysis with the unwinding of duplex DNA by translocating in the 3'-5' direction.</text>
        <dbReference type="EC" id="5.6.2.4"/>
    </reaction>
</comment>
<reference evidence="20 21" key="1">
    <citation type="submission" date="2016-08" db="EMBL/GenBank/DDBJ databases">
        <authorList>
            <person name="Seilhamer J.J."/>
        </authorList>
    </citation>
    <scope>NUCLEOTIDE SEQUENCE [LARGE SCALE GENOMIC DNA]</scope>
    <source>
        <strain evidence="20 21">BRTC-1</strain>
    </source>
</reference>
<accession>A0A1B2LW46</accession>
<evidence type="ECO:0000259" key="19">
    <source>
        <dbReference type="PROSITE" id="PS51217"/>
    </source>
</evidence>
<dbReference type="Gene3D" id="1.10.486.10">
    <property type="entry name" value="PCRA, domain 4"/>
    <property type="match status" value="1"/>
</dbReference>
<name>A0A1B2LW46_9GAMM</name>
<dbReference type="InterPro" id="IPR011335">
    <property type="entry name" value="Restrct_endonuc-II-like"/>
</dbReference>
<evidence type="ECO:0000256" key="6">
    <source>
        <dbReference type="ARBA" id="ARBA00022806"/>
    </source>
</evidence>
<keyword evidence="21" id="KW-1185">Reference proteome</keyword>
<feature type="region of interest" description="DNA-binding and helicase activity, interacts with RecC" evidence="15">
    <location>
        <begin position="1"/>
        <end position="900"/>
    </location>
</feature>
<dbReference type="SUPFAM" id="SSF52540">
    <property type="entry name" value="P-loop containing nucleoside triphosphate hydrolases"/>
    <property type="match status" value="1"/>
</dbReference>
<keyword evidence="1 15" id="KW-0540">Nuclease</keyword>
<evidence type="ECO:0000256" key="10">
    <source>
        <dbReference type="ARBA" id="ARBA00023125"/>
    </source>
</evidence>
<comment type="catalytic activity">
    <reaction evidence="14 15">
        <text>ATP + H2O = ADP + phosphate + H(+)</text>
        <dbReference type="Rhea" id="RHEA:13065"/>
        <dbReference type="ChEBI" id="CHEBI:15377"/>
        <dbReference type="ChEBI" id="CHEBI:15378"/>
        <dbReference type="ChEBI" id="CHEBI:30616"/>
        <dbReference type="ChEBI" id="CHEBI:43474"/>
        <dbReference type="ChEBI" id="CHEBI:456216"/>
        <dbReference type="EC" id="5.6.2.4"/>
    </reaction>
</comment>
<dbReference type="InterPro" id="IPR027417">
    <property type="entry name" value="P-loop_NTPase"/>
</dbReference>
<dbReference type="RefSeq" id="WP_067551702.1">
    <property type="nucleotide sequence ID" value="NZ_CP016895.1"/>
</dbReference>
<evidence type="ECO:0000313" key="20">
    <source>
        <dbReference type="EMBL" id="AOA57171.1"/>
    </source>
</evidence>
<keyword evidence="8 15" id="KW-0067">ATP-binding</keyword>
<dbReference type="InterPro" id="IPR011604">
    <property type="entry name" value="PDDEXK-like_dom_sf"/>
</dbReference>
<dbReference type="PROSITE" id="PS51217">
    <property type="entry name" value="UVRD_HELICASE_CTER"/>
    <property type="match status" value="1"/>
</dbReference>
<comment type="domain">
    <text evidence="15">The C-terminal domain has nuclease activity and interacts with RecD. It interacts with RecA, facilitating its loading onto ssDNA.</text>
</comment>
<feature type="active site" description="For nuclease activity" evidence="15">
    <location>
        <position position="1158"/>
    </location>
</feature>
<dbReference type="GO" id="GO:0003677">
    <property type="term" value="F:DNA binding"/>
    <property type="evidence" value="ECO:0007669"/>
    <property type="project" value="UniProtKB-UniRule"/>
</dbReference>
<feature type="domain" description="UvrD-like helicase C-terminal" evidence="19">
    <location>
        <begin position="491"/>
        <end position="775"/>
    </location>
</feature>
<evidence type="ECO:0000256" key="15">
    <source>
        <dbReference type="HAMAP-Rule" id="MF_01485"/>
    </source>
</evidence>
<dbReference type="Pfam" id="PF00580">
    <property type="entry name" value="UvrD-helicase"/>
    <property type="match status" value="1"/>
</dbReference>
<keyword evidence="9 15" id="KW-0460">Magnesium</keyword>
<dbReference type="InterPro" id="IPR014017">
    <property type="entry name" value="DNA_helicase_UvrD-like_C"/>
</dbReference>
<dbReference type="GO" id="GO:0043138">
    <property type="term" value="F:3'-5' DNA helicase activity"/>
    <property type="evidence" value="ECO:0007669"/>
    <property type="project" value="UniProtKB-UniRule"/>
</dbReference>
<evidence type="ECO:0000256" key="4">
    <source>
        <dbReference type="ARBA" id="ARBA00022763"/>
    </source>
</evidence>
<dbReference type="EMBL" id="CP016895">
    <property type="protein sequence ID" value="AOA57171.1"/>
    <property type="molecule type" value="Genomic_DNA"/>
</dbReference>
<comment type="cofactor">
    <cofactor evidence="15">
        <name>Mg(2+)</name>
        <dbReference type="ChEBI" id="CHEBI:18420"/>
    </cofactor>
    <text evidence="15">Binds 1 Mg(2+) ion per subunit.</text>
</comment>
<evidence type="ECO:0000259" key="18">
    <source>
        <dbReference type="PROSITE" id="PS51198"/>
    </source>
</evidence>